<dbReference type="InterPro" id="IPR008000">
    <property type="entry name" value="Rham/fucose_mutarotase"/>
</dbReference>
<dbReference type="GO" id="GO:0005737">
    <property type="term" value="C:cytoplasm"/>
    <property type="evidence" value="ECO:0007669"/>
    <property type="project" value="InterPro"/>
</dbReference>
<dbReference type="AlphaFoldDB" id="A0A7C9BBP9"/>
<dbReference type="GO" id="GO:0062192">
    <property type="term" value="F:L-rhamnose mutarotase activity"/>
    <property type="evidence" value="ECO:0007669"/>
    <property type="project" value="UniProtKB-UniRule"/>
</dbReference>
<accession>A0A7C9BBP9</accession>
<keyword evidence="2 6" id="KW-0413">Isomerase</keyword>
<dbReference type="NCBIfam" id="TIGR02625">
    <property type="entry name" value="YiiL_rotase"/>
    <property type="match status" value="1"/>
</dbReference>
<dbReference type="EMBL" id="WHLY01000002">
    <property type="protein sequence ID" value="MPR33536.1"/>
    <property type="molecule type" value="Genomic_DNA"/>
</dbReference>
<dbReference type="RefSeq" id="WP_152758860.1">
    <property type="nucleotide sequence ID" value="NZ_WHLY01000002.1"/>
</dbReference>
<dbReference type="PANTHER" id="PTHR34389">
    <property type="entry name" value="L-RHAMNOSE MUTAROTASE"/>
    <property type="match status" value="1"/>
</dbReference>
<dbReference type="GO" id="GO:0019301">
    <property type="term" value="P:rhamnose catabolic process"/>
    <property type="evidence" value="ECO:0007669"/>
    <property type="project" value="UniProtKB-UniRule"/>
</dbReference>
<dbReference type="PANTHER" id="PTHR34389:SF2">
    <property type="entry name" value="L-RHAMNOSE MUTAROTASE"/>
    <property type="match status" value="1"/>
</dbReference>
<reference evidence="6 7" key="1">
    <citation type="submission" date="2019-10" db="EMBL/GenBank/DDBJ databases">
        <title>Draft Genome Sequence of Cytophagaceae sp. SJW1-29.</title>
        <authorList>
            <person name="Choi A."/>
        </authorList>
    </citation>
    <scope>NUCLEOTIDE SEQUENCE [LARGE SCALE GENOMIC DNA]</scope>
    <source>
        <strain evidence="6 7">SJW1-29</strain>
    </source>
</reference>
<evidence type="ECO:0000256" key="4">
    <source>
        <dbReference type="ARBA" id="ARBA00023308"/>
    </source>
</evidence>
<keyword evidence="3" id="KW-0119">Carbohydrate metabolism</keyword>
<dbReference type="InterPro" id="IPR011008">
    <property type="entry name" value="Dimeric_a/b-barrel"/>
</dbReference>
<organism evidence="6 7">
    <name type="scientific">Salmonirosea aquatica</name>
    <dbReference type="NCBI Taxonomy" id="2654236"/>
    <lineage>
        <taxon>Bacteria</taxon>
        <taxon>Pseudomonadati</taxon>
        <taxon>Bacteroidota</taxon>
        <taxon>Cytophagia</taxon>
        <taxon>Cytophagales</taxon>
        <taxon>Spirosomataceae</taxon>
        <taxon>Salmonirosea</taxon>
    </lineage>
</organism>
<dbReference type="Gene3D" id="3.30.70.100">
    <property type="match status" value="1"/>
</dbReference>
<gene>
    <name evidence="6" type="primary">rhaM</name>
    <name evidence="6" type="ORF">GBK04_09190</name>
</gene>
<dbReference type="EC" id="5.1.3.32" evidence="5"/>
<protein>
    <recommendedName>
        <fullName evidence="5">L-rhamnose mutarotase</fullName>
        <ecNumber evidence="5">5.1.3.32</ecNumber>
    </recommendedName>
</protein>
<evidence type="ECO:0000256" key="2">
    <source>
        <dbReference type="ARBA" id="ARBA00023235"/>
    </source>
</evidence>
<evidence type="ECO:0000256" key="3">
    <source>
        <dbReference type="ARBA" id="ARBA00023277"/>
    </source>
</evidence>
<keyword evidence="1" id="KW-0963">Cytoplasm</keyword>
<dbReference type="Pfam" id="PF05336">
    <property type="entry name" value="rhaM"/>
    <property type="match status" value="1"/>
</dbReference>
<keyword evidence="7" id="KW-1185">Reference proteome</keyword>
<dbReference type="SUPFAM" id="SSF54909">
    <property type="entry name" value="Dimeric alpha+beta barrel"/>
    <property type="match status" value="1"/>
</dbReference>
<dbReference type="InterPro" id="IPR013448">
    <property type="entry name" value="L-rhamnose_mutarotase"/>
</dbReference>
<dbReference type="Proteomes" id="UP000479293">
    <property type="component" value="Unassembled WGS sequence"/>
</dbReference>
<comment type="caution">
    <text evidence="6">The sequence shown here is derived from an EMBL/GenBank/DDBJ whole genome shotgun (WGS) entry which is preliminary data.</text>
</comment>
<evidence type="ECO:0000256" key="5">
    <source>
        <dbReference type="NCBIfam" id="TIGR02625"/>
    </source>
</evidence>
<proteinExistence type="predicted"/>
<evidence type="ECO:0000256" key="1">
    <source>
        <dbReference type="ARBA" id="ARBA00022490"/>
    </source>
</evidence>
<sequence>MPNSQVNAFRMNLKPGFEAEYKKRHDEIWPELQELLRQAGIAEYYIFLDEATSSLFAFQKITTTATRLSLSEQPIMRRWWDYMADIMEVNGDNSPIAVACPEVFRLPATL</sequence>
<keyword evidence="4" id="KW-0684">Rhamnose metabolism</keyword>
<name>A0A7C9BBP9_9BACT</name>
<evidence type="ECO:0000313" key="7">
    <source>
        <dbReference type="Proteomes" id="UP000479293"/>
    </source>
</evidence>
<evidence type="ECO:0000313" key="6">
    <source>
        <dbReference type="EMBL" id="MPR33536.1"/>
    </source>
</evidence>